<dbReference type="Proteomes" id="UP000007478">
    <property type="component" value="Chromosome"/>
</dbReference>
<dbReference type="GeneID" id="10041295"/>
<sequence length="404" mass="45381">MRPLDLYEKDSSKKVTIYFEGKSLEAYEGEPIHVALLANGIKWITLSGHGRKRGAFTFGPVLVTVNGVRNYDGRKTKVWDGMKIEMQSYMEPLPEHLGEMGKVERYYTDVVIVGSGAAGLGAALEMQDSLDVMIFEEKGRLGWGLLKRSVPLSNSKKPKEFRKELVERLRVKAFTRTPVLGVFRDGDYFIVVANKEKDLIEVTAKRVVVSTGGIAKFALFENNEMPGVFREDFVLELLNIWGVKPGNKITLYGSNSQNIAREFENHGLNYILIENPIVRAEGKNEVERVVDAKGNVYETDALIIAEGYRPDIHLAQQVGAEITYVEDLGGYLPLRNKRNEIVDGVYIAGNASWIKGSYENYLEGRLVGAYILEEFGFKSNVDQIKEEFLKKIGNKASLLEEVIL</sequence>
<dbReference type="InterPro" id="IPR023753">
    <property type="entry name" value="FAD/NAD-binding_dom"/>
</dbReference>
<dbReference type="RefSeq" id="WP_013467252.1">
    <property type="nucleotide sequence ID" value="NC_014804.1"/>
</dbReference>
<dbReference type="Gene3D" id="3.50.50.60">
    <property type="entry name" value="FAD/NAD(P)-binding domain"/>
    <property type="match status" value="2"/>
</dbReference>
<dbReference type="KEGG" id="tba:TERMP_00978"/>
<dbReference type="PATRIC" id="fig|391623.17.peg.981"/>
<dbReference type="Pfam" id="PF07992">
    <property type="entry name" value="Pyr_redox_2"/>
    <property type="match status" value="2"/>
</dbReference>
<dbReference type="PANTHER" id="PTHR42949">
    <property type="entry name" value="ANAEROBIC GLYCEROL-3-PHOSPHATE DEHYDROGENASE SUBUNIT B"/>
    <property type="match status" value="1"/>
</dbReference>
<dbReference type="HOGENOM" id="CLU_030705_2_0_2"/>
<dbReference type="InterPro" id="IPR036188">
    <property type="entry name" value="FAD/NAD-bd_sf"/>
</dbReference>
<dbReference type="AlphaFoldDB" id="F0LMH5"/>
<organism evidence="3 4">
    <name type="scientific">Thermococcus barophilus (strain DSM 11836 / MP)</name>
    <dbReference type="NCBI Taxonomy" id="391623"/>
    <lineage>
        <taxon>Archaea</taxon>
        <taxon>Methanobacteriati</taxon>
        <taxon>Methanobacteriota</taxon>
        <taxon>Thermococci</taxon>
        <taxon>Thermococcales</taxon>
        <taxon>Thermococcaceae</taxon>
        <taxon>Thermococcus</taxon>
    </lineage>
</organism>
<feature type="domain" description="FAD/NAD(P)-binding" evidence="2">
    <location>
        <begin position="109"/>
        <end position="228"/>
    </location>
</feature>
<feature type="domain" description="FAD/NAD(P)-binding" evidence="2">
    <location>
        <begin position="256"/>
        <end position="352"/>
    </location>
</feature>
<proteinExistence type="predicted"/>
<accession>F0LMH5</accession>
<dbReference type="InterPro" id="IPR042204">
    <property type="entry name" value="2Fe-2S-bd_N"/>
</dbReference>
<evidence type="ECO:0000313" key="4">
    <source>
        <dbReference type="Proteomes" id="UP000007478"/>
    </source>
</evidence>
<dbReference type="PANTHER" id="PTHR42949:SF3">
    <property type="entry name" value="ANAEROBIC GLYCEROL-3-PHOSPHATE DEHYDROGENASE SUBUNIT B"/>
    <property type="match status" value="1"/>
</dbReference>
<dbReference type="eggNOG" id="arCOG01299">
    <property type="taxonomic scope" value="Archaea"/>
</dbReference>
<dbReference type="GO" id="GO:0051536">
    <property type="term" value="F:iron-sulfur cluster binding"/>
    <property type="evidence" value="ECO:0007669"/>
    <property type="project" value="InterPro"/>
</dbReference>
<keyword evidence="4" id="KW-1185">Reference proteome</keyword>
<dbReference type="EMBL" id="CP002372">
    <property type="protein sequence ID" value="ADT83954.1"/>
    <property type="molecule type" value="Genomic_DNA"/>
</dbReference>
<dbReference type="InterPro" id="IPR051691">
    <property type="entry name" value="Metab_Enz_Cyan_OpOx_G3PDH"/>
</dbReference>
<dbReference type="SUPFAM" id="SSF54292">
    <property type="entry name" value="2Fe-2S ferredoxin-like"/>
    <property type="match status" value="1"/>
</dbReference>
<evidence type="ECO:0000259" key="2">
    <source>
        <dbReference type="Pfam" id="PF07992"/>
    </source>
</evidence>
<gene>
    <name evidence="3" type="ordered locus">TERMP_00978</name>
</gene>
<dbReference type="GO" id="GO:0016491">
    <property type="term" value="F:oxidoreductase activity"/>
    <property type="evidence" value="ECO:0007669"/>
    <property type="project" value="UniProtKB-KW"/>
</dbReference>
<reference evidence="3 4" key="1">
    <citation type="journal article" date="2011" name="J. Bacteriol.">
        <title>Complete genome sequence of the hyperthermophilic, piezophilic, heterotrophic, and carboxydotrophic archaeon Thermococcus barophilus MP.</title>
        <authorList>
            <person name="Vannier P."/>
            <person name="Marteinsson V.T."/>
            <person name="Fridjonsson O.H."/>
            <person name="Oger P."/>
            <person name="Jebbar M."/>
        </authorList>
    </citation>
    <scope>NUCLEOTIDE SEQUENCE [LARGE SCALE GENOMIC DNA]</scope>
    <source>
        <strain evidence="4">DSM 11836 / MP</strain>
    </source>
</reference>
<dbReference type="PRINTS" id="PR00368">
    <property type="entry name" value="FADPNR"/>
</dbReference>
<protein>
    <submittedName>
        <fullName evidence="3">Sarcosine oxidase</fullName>
    </submittedName>
</protein>
<dbReference type="Pfam" id="PF13510">
    <property type="entry name" value="Fer2_4"/>
    <property type="match status" value="1"/>
</dbReference>
<evidence type="ECO:0000256" key="1">
    <source>
        <dbReference type="ARBA" id="ARBA00023002"/>
    </source>
</evidence>
<keyword evidence="1" id="KW-0560">Oxidoreductase</keyword>
<dbReference type="SUPFAM" id="SSF51905">
    <property type="entry name" value="FAD/NAD(P)-binding domain"/>
    <property type="match status" value="1"/>
</dbReference>
<name>F0LMH5_THEBM</name>
<dbReference type="InterPro" id="IPR036010">
    <property type="entry name" value="2Fe-2S_ferredoxin-like_sf"/>
</dbReference>
<evidence type="ECO:0000313" key="3">
    <source>
        <dbReference type="EMBL" id="ADT83954.1"/>
    </source>
</evidence>
<dbReference type="Gene3D" id="3.10.20.440">
    <property type="entry name" value="2Fe-2S iron-sulphur cluster binding domain, sarcosine oxidase, alpha subunit, N-terminal domain"/>
    <property type="match status" value="1"/>
</dbReference>